<accession>A0ABP7P8H1</accession>
<evidence type="ECO:0008006" key="3">
    <source>
        <dbReference type="Google" id="ProtNLM"/>
    </source>
</evidence>
<dbReference type="SUPFAM" id="SSF103642">
    <property type="entry name" value="Sec-C motif"/>
    <property type="match status" value="1"/>
</dbReference>
<dbReference type="PANTHER" id="PTHR33747">
    <property type="entry name" value="UPF0225 PROTEIN SCO1677"/>
    <property type="match status" value="1"/>
</dbReference>
<keyword evidence="2" id="KW-1185">Reference proteome</keyword>
<dbReference type="RefSeq" id="WP_345120730.1">
    <property type="nucleotide sequence ID" value="NZ_BAABDI010000002.1"/>
</dbReference>
<gene>
    <name evidence="1" type="ORF">GCM10022407_05480</name>
</gene>
<dbReference type="Pfam" id="PF02810">
    <property type="entry name" value="SEC-C"/>
    <property type="match status" value="1"/>
</dbReference>
<organism evidence="1 2">
    <name type="scientific">Hymenobacter antarcticus</name>
    <dbReference type="NCBI Taxonomy" id="486270"/>
    <lineage>
        <taxon>Bacteria</taxon>
        <taxon>Pseudomonadati</taxon>
        <taxon>Bacteroidota</taxon>
        <taxon>Cytophagia</taxon>
        <taxon>Cytophagales</taxon>
        <taxon>Hymenobacteraceae</taxon>
        <taxon>Hymenobacter</taxon>
    </lineage>
</organism>
<reference evidence="2" key="1">
    <citation type="journal article" date="2019" name="Int. J. Syst. Evol. Microbiol.">
        <title>The Global Catalogue of Microorganisms (GCM) 10K type strain sequencing project: providing services to taxonomists for standard genome sequencing and annotation.</title>
        <authorList>
            <consortium name="The Broad Institute Genomics Platform"/>
            <consortium name="The Broad Institute Genome Sequencing Center for Infectious Disease"/>
            <person name="Wu L."/>
            <person name="Ma J."/>
        </authorList>
    </citation>
    <scope>NUCLEOTIDE SEQUENCE [LARGE SCALE GENOMIC DNA]</scope>
    <source>
        <strain evidence="2">JCM 17217</strain>
    </source>
</reference>
<dbReference type="PANTHER" id="PTHR33747:SF1">
    <property type="entry name" value="ADENYLATE CYCLASE-ASSOCIATED CAP C-TERMINAL DOMAIN-CONTAINING PROTEIN"/>
    <property type="match status" value="1"/>
</dbReference>
<evidence type="ECO:0000313" key="2">
    <source>
        <dbReference type="Proteomes" id="UP001501556"/>
    </source>
</evidence>
<dbReference type="InterPro" id="IPR004027">
    <property type="entry name" value="SEC_C_motif"/>
</dbReference>
<dbReference type="Proteomes" id="UP001501556">
    <property type="component" value="Unassembled WGS sequence"/>
</dbReference>
<evidence type="ECO:0000313" key="1">
    <source>
        <dbReference type="EMBL" id="GAA3961482.1"/>
    </source>
</evidence>
<name>A0ABP7P8H1_9BACT</name>
<sequence length="323" mass="36928">MIRPTFTHPVFEQLFEHDYFIDDAVLREILALGPETAVPELLKIISDTMDSFLYEDFKSDDWLDNYHFFHALYLLHDLQAPEAFDVYLSILRLDSPTIEFWFGDDLFEDVPNLLARAGQTRLPELLAMLEDEEMLLQYRLVASEAIARLARQQPELRPAISAFLQRFLRHIITHADQAAQLFPTDTGSHGYALENFLGSMLYDVQEPGLRELEPEVRELHHLGLVDERMAGGAGKINFDRARPLWPNPADIFIRYQQQRDNPDNYSSSQPDAAAIALRRAQQEVKNAAYWRAIAAPPRPVLAKIGRNDPCPCGSGQKYKKCCG</sequence>
<dbReference type="Gene3D" id="3.10.450.50">
    <property type="match status" value="1"/>
</dbReference>
<proteinExistence type="predicted"/>
<dbReference type="EMBL" id="BAABDI010000002">
    <property type="protein sequence ID" value="GAA3961482.1"/>
    <property type="molecule type" value="Genomic_DNA"/>
</dbReference>
<protein>
    <recommendedName>
        <fullName evidence="3">SEC-C motif-containing protein</fullName>
    </recommendedName>
</protein>
<comment type="caution">
    <text evidence="1">The sequence shown here is derived from an EMBL/GenBank/DDBJ whole genome shotgun (WGS) entry which is preliminary data.</text>
</comment>